<dbReference type="Gene3D" id="2.60.120.680">
    <property type="entry name" value="GOLD domain"/>
    <property type="match status" value="1"/>
</dbReference>
<dbReference type="GO" id="GO:0005770">
    <property type="term" value="C:late endosome"/>
    <property type="evidence" value="ECO:0007669"/>
    <property type="project" value="TreeGrafter"/>
</dbReference>
<sequence>MTRRAKEQRQKRLAQRLAYETPEEIERRLQWRALLDTIDAAADHAPAVVADETTAKVRARTLSAPDVLSWKSSHAIVAASGKFDLPVRVEYEDSEVSYEFHTKEMDIVFSIRFVDAATGLDRFLISPTRCASHESAVKGCHHVRGPGVLTLTWDNEFSWINQKELSYAVELHQNVPHLAPLVPANTARDTLQRELRLRQAAFDEKADVLATLQASVDSRQAKILDLEQQLARLQMELVTTVDEQSKATAELQEVARDVEVLESELTALAWRTLPTPMVEHVLSFGTKADWKQWIVINKKWHGIISGFKPVKSDD</sequence>
<dbReference type="Proteomes" id="UP000030762">
    <property type="component" value="Unassembled WGS sequence"/>
</dbReference>
<reference evidence="3 4" key="1">
    <citation type="submission" date="2012-04" db="EMBL/GenBank/DDBJ databases">
        <title>The Genome Sequence of Saprolegnia declina VS20.</title>
        <authorList>
            <consortium name="The Broad Institute Genome Sequencing Platform"/>
            <person name="Russ C."/>
            <person name="Nusbaum C."/>
            <person name="Tyler B."/>
            <person name="van West P."/>
            <person name="Dieguez-Uribeondo J."/>
            <person name="de Bruijn I."/>
            <person name="Tripathy S."/>
            <person name="Jiang R."/>
            <person name="Young S.K."/>
            <person name="Zeng Q."/>
            <person name="Gargeya S."/>
            <person name="Fitzgerald M."/>
            <person name="Haas B."/>
            <person name="Abouelleil A."/>
            <person name="Alvarado L."/>
            <person name="Arachchi H.M."/>
            <person name="Berlin A."/>
            <person name="Chapman S.B."/>
            <person name="Goldberg J."/>
            <person name="Griggs A."/>
            <person name="Gujja S."/>
            <person name="Hansen M."/>
            <person name="Howarth C."/>
            <person name="Imamovic A."/>
            <person name="Larimer J."/>
            <person name="McCowen C."/>
            <person name="Montmayeur A."/>
            <person name="Murphy C."/>
            <person name="Neiman D."/>
            <person name="Pearson M."/>
            <person name="Priest M."/>
            <person name="Roberts A."/>
            <person name="Saif S."/>
            <person name="Shea T."/>
            <person name="Sisk P."/>
            <person name="Sykes S."/>
            <person name="Wortman J."/>
            <person name="Nusbaum C."/>
            <person name="Birren B."/>
        </authorList>
    </citation>
    <scope>NUCLEOTIDE SEQUENCE [LARGE SCALE GENOMIC DNA]</scope>
    <source>
        <strain evidence="3 4">VS20</strain>
    </source>
</reference>
<keyword evidence="4" id="KW-1185">Reference proteome</keyword>
<dbReference type="PANTHER" id="PTHR46753:SF2">
    <property type="entry name" value="FYVE AND COILED-COIL DOMAIN-CONTAINING PROTEIN 1"/>
    <property type="match status" value="1"/>
</dbReference>
<protein>
    <recommendedName>
        <fullName evidence="2">GOLD domain-containing protein</fullName>
    </recommendedName>
</protein>
<feature type="domain" description="GOLD" evidence="2">
    <location>
        <begin position="70"/>
        <end position="171"/>
    </location>
</feature>
<dbReference type="GO" id="GO:0005764">
    <property type="term" value="C:lysosome"/>
    <property type="evidence" value="ECO:0007669"/>
    <property type="project" value="TreeGrafter"/>
</dbReference>
<proteinExistence type="predicted"/>
<dbReference type="eggNOG" id="ENOG502RBR0">
    <property type="taxonomic scope" value="Eukaryota"/>
</dbReference>
<keyword evidence="1" id="KW-0175">Coiled coil</keyword>
<dbReference type="VEuPathDB" id="FungiDB:SDRG_01290"/>
<dbReference type="OMA" id="CASHESA"/>
<evidence type="ECO:0000256" key="1">
    <source>
        <dbReference type="SAM" id="Coils"/>
    </source>
</evidence>
<dbReference type="PANTHER" id="PTHR46753">
    <property type="entry name" value="FYVE AND COILED-COIL DOMAIN-CONTAINING PROTEIN 1"/>
    <property type="match status" value="1"/>
</dbReference>
<evidence type="ECO:0000313" key="3">
    <source>
        <dbReference type="EMBL" id="EQC41315.1"/>
    </source>
</evidence>
<dbReference type="InterPro" id="IPR036598">
    <property type="entry name" value="GOLD_dom_sf"/>
</dbReference>
<gene>
    <name evidence="3" type="ORF">SDRG_01290</name>
</gene>
<dbReference type="STRING" id="1156394.T0R4L8"/>
<feature type="coiled-coil region" evidence="1">
    <location>
        <begin position="209"/>
        <end position="264"/>
    </location>
</feature>
<dbReference type="GO" id="GO:0005776">
    <property type="term" value="C:autophagosome"/>
    <property type="evidence" value="ECO:0007669"/>
    <property type="project" value="TreeGrafter"/>
</dbReference>
<dbReference type="EMBL" id="JH767134">
    <property type="protein sequence ID" value="EQC41315.1"/>
    <property type="molecule type" value="Genomic_DNA"/>
</dbReference>
<dbReference type="InterPro" id="IPR009038">
    <property type="entry name" value="GOLD_dom"/>
</dbReference>
<dbReference type="RefSeq" id="XP_008605029.1">
    <property type="nucleotide sequence ID" value="XM_008606807.1"/>
</dbReference>
<evidence type="ECO:0000259" key="2">
    <source>
        <dbReference type="PROSITE" id="PS50866"/>
    </source>
</evidence>
<evidence type="ECO:0000313" key="4">
    <source>
        <dbReference type="Proteomes" id="UP000030762"/>
    </source>
</evidence>
<dbReference type="OrthoDB" id="1434354at2759"/>
<dbReference type="GO" id="GO:0072383">
    <property type="term" value="P:plus-end-directed vesicle transport along microtubule"/>
    <property type="evidence" value="ECO:0007669"/>
    <property type="project" value="TreeGrafter"/>
</dbReference>
<dbReference type="AlphaFoldDB" id="T0R4L8"/>
<dbReference type="PROSITE" id="PS50866">
    <property type="entry name" value="GOLD"/>
    <property type="match status" value="1"/>
</dbReference>
<dbReference type="GO" id="GO:1901098">
    <property type="term" value="P:positive regulation of autophagosome maturation"/>
    <property type="evidence" value="ECO:0007669"/>
    <property type="project" value="TreeGrafter"/>
</dbReference>
<accession>T0R4L8</accession>
<organism evidence="3 4">
    <name type="scientific">Saprolegnia diclina (strain VS20)</name>
    <dbReference type="NCBI Taxonomy" id="1156394"/>
    <lineage>
        <taxon>Eukaryota</taxon>
        <taxon>Sar</taxon>
        <taxon>Stramenopiles</taxon>
        <taxon>Oomycota</taxon>
        <taxon>Saprolegniomycetes</taxon>
        <taxon>Saprolegniales</taxon>
        <taxon>Saprolegniaceae</taxon>
        <taxon>Saprolegnia</taxon>
    </lineage>
</organism>
<name>T0R4L8_SAPDV</name>
<dbReference type="InParanoid" id="T0R4L8"/>
<dbReference type="SUPFAM" id="SSF101576">
    <property type="entry name" value="Supernatant protein factor (SPF), C-terminal domain"/>
    <property type="match status" value="1"/>
</dbReference>
<dbReference type="GeneID" id="19942017"/>